<dbReference type="CDD" id="cd07989">
    <property type="entry name" value="LPLAT_AGPAT-like"/>
    <property type="match status" value="1"/>
</dbReference>
<dbReference type="GO" id="GO:0016746">
    <property type="term" value="F:acyltransferase activity"/>
    <property type="evidence" value="ECO:0007669"/>
    <property type="project" value="UniProtKB-KW"/>
</dbReference>
<organism evidence="9 10">
    <name type="scientific">Candidatus Clostridium eludens</name>
    <dbReference type="NCBI Taxonomy" id="3381663"/>
    <lineage>
        <taxon>Bacteria</taxon>
        <taxon>Bacillati</taxon>
        <taxon>Bacillota</taxon>
        <taxon>Clostridia</taxon>
        <taxon>Eubacteriales</taxon>
        <taxon>Clostridiaceae</taxon>
        <taxon>Clostridium</taxon>
    </lineage>
</organism>
<keyword evidence="5 7" id="KW-0443">Lipid metabolism</keyword>
<keyword evidence="3 7" id="KW-0444">Lipid biosynthesis</keyword>
<dbReference type="EMBL" id="JBJHZX010000032">
    <property type="protein sequence ID" value="MFL0197562.1"/>
    <property type="molecule type" value="Genomic_DNA"/>
</dbReference>
<evidence type="ECO:0000256" key="7">
    <source>
        <dbReference type="RuleBase" id="RU361267"/>
    </source>
</evidence>
<dbReference type="EC" id="2.3.1.51" evidence="7"/>
<comment type="domain">
    <text evidence="7">The HXXXXD motif is essential for acyltransferase activity and may constitute the binding site for the phosphate moiety of the glycerol-3-phosphate.</text>
</comment>
<dbReference type="PANTHER" id="PTHR10434">
    <property type="entry name" value="1-ACYL-SN-GLYCEROL-3-PHOSPHATE ACYLTRANSFERASE"/>
    <property type="match status" value="1"/>
</dbReference>
<dbReference type="SMART" id="SM00563">
    <property type="entry name" value="PlsC"/>
    <property type="match status" value="1"/>
</dbReference>
<feature type="domain" description="Phospholipid/glycerol acyltransferase" evidence="8">
    <location>
        <begin position="73"/>
        <end position="187"/>
    </location>
</feature>
<evidence type="ECO:0000313" key="9">
    <source>
        <dbReference type="EMBL" id="MFL0197562.1"/>
    </source>
</evidence>
<comment type="caution">
    <text evidence="9">The sequence shown here is derived from an EMBL/GenBank/DDBJ whole genome shotgun (WGS) entry which is preliminary data.</text>
</comment>
<evidence type="ECO:0000259" key="8">
    <source>
        <dbReference type="SMART" id="SM00563"/>
    </source>
</evidence>
<comment type="catalytic activity">
    <reaction evidence="7">
        <text>a 1-acyl-sn-glycero-3-phosphate + an acyl-CoA = a 1,2-diacyl-sn-glycero-3-phosphate + CoA</text>
        <dbReference type="Rhea" id="RHEA:19709"/>
        <dbReference type="ChEBI" id="CHEBI:57287"/>
        <dbReference type="ChEBI" id="CHEBI:57970"/>
        <dbReference type="ChEBI" id="CHEBI:58342"/>
        <dbReference type="ChEBI" id="CHEBI:58608"/>
        <dbReference type="EC" id="2.3.1.51"/>
    </reaction>
</comment>
<keyword evidence="4 7" id="KW-0808">Transferase</keyword>
<keyword evidence="7" id="KW-1208">Phospholipid metabolism</keyword>
<accession>A0ABW8SNB8</accession>
<protein>
    <recommendedName>
        <fullName evidence="7">1-acyl-sn-glycerol-3-phosphate acyltransferase</fullName>
        <ecNumber evidence="7">2.3.1.51</ecNumber>
    </recommendedName>
</protein>
<keyword evidence="6 7" id="KW-0012">Acyltransferase</keyword>
<proteinExistence type="inferred from homology"/>
<comment type="pathway">
    <text evidence="1">Lipid metabolism.</text>
</comment>
<evidence type="ECO:0000256" key="6">
    <source>
        <dbReference type="ARBA" id="ARBA00023315"/>
    </source>
</evidence>
<keyword evidence="7" id="KW-0594">Phospholipid biosynthesis</keyword>
<keyword evidence="10" id="KW-1185">Reference proteome</keyword>
<gene>
    <name evidence="9" type="ORF">ACJDU8_18625</name>
</gene>
<reference evidence="9 10" key="1">
    <citation type="submission" date="2024-11" db="EMBL/GenBank/DDBJ databases">
        <authorList>
            <person name="Heng Y.C."/>
            <person name="Lim A.C.H."/>
            <person name="Lee J.K.Y."/>
            <person name="Kittelmann S."/>
        </authorList>
    </citation>
    <scope>NUCLEOTIDE SEQUENCE [LARGE SCALE GENOMIC DNA]</scope>
    <source>
        <strain evidence="9 10">WILCCON 0269</strain>
    </source>
</reference>
<dbReference type="NCBIfam" id="TIGR00530">
    <property type="entry name" value="AGP_acyltrn"/>
    <property type="match status" value="1"/>
</dbReference>
<dbReference type="RefSeq" id="WP_406793667.1">
    <property type="nucleotide sequence ID" value="NZ_JBJHZX010000032.1"/>
</dbReference>
<dbReference type="PANTHER" id="PTHR10434:SF64">
    <property type="entry name" value="1-ACYL-SN-GLYCEROL-3-PHOSPHATE ACYLTRANSFERASE-RELATED"/>
    <property type="match status" value="1"/>
</dbReference>
<evidence type="ECO:0000256" key="2">
    <source>
        <dbReference type="ARBA" id="ARBA00008655"/>
    </source>
</evidence>
<evidence type="ECO:0000256" key="1">
    <source>
        <dbReference type="ARBA" id="ARBA00005189"/>
    </source>
</evidence>
<dbReference type="InterPro" id="IPR002123">
    <property type="entry name" value="Plipid/glycerol_acylTrfase"/>
</dbReference>
<evidence type="ECO:0000256" key="4">
    <source>
        <dbReference type="ARBA" id="ARBA00022679"/>
    </source>
</evidence>
<dbReference type="SUPFAM" id="SSF69593">
    <property type="entry name" value="Glycerol-3-phosphate (1)-acyltransferase"/>
    <property type="match status" value="1"/>
</dbReference>
<comment type="similarity">
    <text evidence="2 7">Belongs to the 1-acyl-sn-glycerol-3-phosphate acyltransferase family.</text>
</comment>
<evidence type="ECO:0000313" key="10">
    <source>
        <dbReference type="Proteomes" id="UP001623660"/>
    </source>
</evidence>
<evidence type="ECO:0000256" key="3">
    <source>
        <dbReference type="ARBA" id="ARBA00022516"/>
    </source>
</evidence>
<name>A0ABW8SNB8_9CLOT</name>
<dbReference type="InterPro" id="IPR004552">
    <property type="entry name" value="AGP_acyltrans"/>
</dbReference>
<sequence length="241" mass="27742">MLKTILFYFIFFLYMVSALGKKWRLNRIRKTGTEQEAENYINISLKKWADFVLRLINAKIEVTGKENLPDSTCLFVSNHQGFLDIPIIISSIDRTVGFISKKEITKFKLITYWMRQIKCVFIDRKSIRESMKSINEAIETLKKGHSMVIFPEGTRSKGPSIGEFKKGSLKLALKAKVPVVPIAIDGSYKLREGNKHSMVKSAYVKVTICEPIYIDKLSKEELSDISNIVKQQIIEHIYIEK</sequence>
<dbReference type="Proteomes" id="UP001623660">
    <property type="component" value="Unassembled WGS sequence"/>
</dbReference>
<dbReference type="Pfam" id="PF01553">
    <property type="entry name" value="Acyltransferase"/>
    <property type="match status" value="1"/>
</dbReference>
<evidence type="ECO:0000256" key="5">
    <source>
        <dbReference type="ARBA" id="ARBA00023098"/>
    </source>
</evidence>